<dbReference type="Proteomes" id="UP000321361">
    <property type="component" value="Unassembled WGS sequence"/>
</dbReference>
<dbReference type="RefSeq" id="WP_146946549.1">
    <property type="nucleotide sequence ID" value="NZ_BJUG01000022.1"/>
</dbReference>
<evidence type="ECO:0000313" key="3">
    <source>
        <dbReference type="Proteomes" id="UP000321361"/>
    </source>
</evidence>
<feature type="compositionally biased region" description="Polar residues" evidence="1">
    <location>
        <begin position="87"/>
        <end position="99"/>
    </location>
</feature>
<name>A0A510WGH8_ENTTH</name>
<evidence type="ECO:0000256" key="1">
    <source>
        <dbReference type="SAM" id="MobiDB-lite"/>
    </source>
</evidence>
<evidence type="ECO:0000313" key="2">
    <source>
        <dbReference type="EMBL" id="GEK38263.1"/>
    </source>
</evidence>
<reference evidence="2 3" key="1">
    <citation type="submission" date="2019-07" db="EMBL/GenBank/DDBJ databases">
        <title>Whole genome shotgun sequence of Enterococcus thailandicus NBRC 101867.</title>
        <authorList>
            <person name="Hosoyama A."/>
            <person name="Uohara A."/>
            <person name="Ohji S."/>
            <person name="Ichikawa N."/>
        </authorList>
    </citation>
    <scope>NUCLEOTIDE SEQUENCE [LARGE SCALE GENOMIC DNA]</scope>
    <source>
        <strain evidence="2 3">NBRC 101867</strain>
    </source>
</reference>
<sequence>MKNRQKMIIWLMLVALLLSEITHLVSISNQVVWAQEESETLQSTEKQEKTTSTETSVNQIQSGKTTETSQTQTQNSSQQEENEVSSKTQTSTEQTVAESSTKEEVASQTSKTSIQPQAGNVDDNPGAKVAYDKAATYWIGEISARVKTAPKLGNYVGATSTIEFNLPVENAPVTSATSGIYKWDYATSIYFDGVSFVGGDGITFTGSAATSTTNGQTFNHFYLVIKRTKPGSNITVPSISLKYHGELRADEYINWTGGGYVWNKVNYFEKGTVSRGISGLVCNLESVDMPSKYSWLYDEWRKVSVRKIASNLSDALKSNYSKLGKNVNDTVNFTVESKASEQYTGQINFIGDYFSDLSQFKVNLSSNFSNYVQLEKTGSTGTKINYRMKRVKAGNFSGDCSVTINTRHDAEGRTISIYDGSLFYWALPMDNIPLDSASASFNINDDRQIWADVVEQTIELGTWSGEIPAVSKMITNVRLEDGTAINASDYTAEVNSVPSFDNMTVTDKIGVKITRKSSGVTTYVQVPVKMTWGNTIQLRGYDNGTSGAYTLHKIGNTYRIRSSYGENKNYRSNGIHEYRKGMTYQSITLLRGTGRIDQLSSTYYKGFNGEITTNEVVSSFGTNAQQYIQLGDVVQIWHKEQWRNSYTRNGSNVKYSDMDEGSVYFAVTADGFIPYRLNQLKPKETTITMGTTDAELDKQAGDLIDFLGMNGNGLKVSKITEYPDRSKAGTAKGKVLVEETIDGHTYTYEYEVPFKVTDDRQIRADVVEQTVTLGTQADELADASKMVTNVRLDDGTVLNSSDYTTQVMSAPDVDNMKVAEKIEVKVTRKSNKAETTVYVPIKVAWGSTIQLRGKNDQTAGAYTLHQIGSSYYIRSNYGQSDSYSGNGVHSNYIGTPYHSINLLRGSGRIDQLTNTYYKGTNGNVTAKTMVDTFGTNGKQFVQLGDIVQIWHKEQWRNFYTKDETEIKYSNKDEDSTYFAITADGFVPYRLNQLEVKESTIVMSTTNQELDQKKDDLLDFLGMNGNGLKVTKITQYPDRSKPGKSTGKVLVEETIGGVKLNYEYEVTFNVTDDRQIWADVVEQTVELGTQADELTDASKMVTNVRLSDGTVLAASDYTTQVISVPDVDNMKVTGKIEVKVTLKSNNIETTVYVPIKVAWGSTIQIRGRTDQTAGAYTLRKKGNSYSIQSSFGMDKKYRVDGIHSIFPSYYSMTLLRGDGKLTDLTGTYYKENTGNLTTDKIVNDFGTNGQQSVQLGDVVKIWHKEQWRNFYTKDEKEIQYSGKNEDIVYFLVTANGFVPYRLNQLEAKESTILMSTTNEDLDQKKNELIDFLGMTGNGLKVTKMTQYPDRSKAGKAVGKVLVEETIEGITHTYEYEVTFNVLSDLNVSAKQLADIPLGTTLSTSAKEYVTVDSTPEAEEKLTFEWVGEPISGTTVGQHQATVRVTSQNFNQSVDVVINYKVLYSNSIVMGTDPLVTLSLLDDEGVPKLVATPGTAKNELTLRPLLNVYRGSMTNVLVSLQTSTVYQTPDQLATTWNGLIKSATIEYGDVITASGTKKDSPTWQLSGSETYTSRNEVLVKEAEGQTEAFYELTPNGYSLLHVNWLKPQVQEIEQGTTEAELDQRINEFLSTENYNELSVKEFEMYPDTSKLGGSMAVISVVETLKSGKTFAYSHTVPFIVKAPKLTLAADLTVENLSRSEEETNVGDELLYVYTLTNNSSVASLKSGNLSIELPEGLEVVTRSEQNVSIDELAPGKTFTYQVKVKVTDAALNQNPVVKVTGKATNESSVEQDIPEASIEVPGGIVNEIDTSEINLTIPTKMNFGSDEEKIISPVYKMENNSTVPVEVSVEQFTPDTELKDKNLLLKIVADGQPVTLYENNQEINRAHLLLTLDAQEIKQVSFEGSVNKQTDVSKSSSNMRLRFKSTK</sequence>
<gene>
    <name evidence="2" type="ORF">ETH01_25500</name>
</gene>
<accession>A0A510WGH8</accession>
<organism evidence="2 3">
    <name type="scientific">Enterococcus thailandicus</name>
    <dbReference type="NCBI Taxonomy" id="417368"/>
    <lineage>
        <taxon>Bacteria</taxon>
        <taxon>Bacillati</taxon>
        <taxon>Bacillota</taxon>
        <taxon>Bacilli</taxon>
        <taxon>Lactobacillales</taxon>
        <taxon>Enterococcaceae</taxon>
        <taxon>Enterococcus</taxon>
    </lineage>
</organism>
<dbReference type="OrthoDB" id="2195320at2"/>
<feature type="compositionally biased region" description="Polar residues" evidence="1">
    <location>
        <begin position="106"/>
        <end position="118"/>
    </location>
</feature>
<protein>
    <submittedName>
        <fullName evidence="2">Uncharacterized protein</fullName>
    </submittedName>
</protein>
<comment type="caution">
    <text evidence="2">The sequence shown here is derived from an EMBL/GenBank/DDBJ whole genome shotgun (WGS) entry which is preliminary data.</text>
</comment>
<feature type="compositionally biased region" description="Low complexity" evidence="1">
    <location>
        <begin position="65"/>
        <end position="79"/>
    </location>
</feature>
<proteinExistence type="predicted"/>
<feature type="region of interest" description="Disordered" evidence="1">
    <location>
        <begin position="42"/>
        <end position="126"/>
    </location>
</feature>
<dbReference type="EMBL" id="BJUG01000022">
    <property type="protein sequence ID" value="GEK38263.1"/>
    <property type="molecule type" value="Genomic_DNA"/>
</dbReference>